<feature type="domain" description="DUF4142" evidence="1">
    <location>
        <begin position="96"/>
        <end position="229"/>
    </location>
</feature>
<dbReference type="Proteomes" id="UP000004535">
    <property type="component" value="Unassembled WGS sequence"/>
</dbReference>
<proteinExistence type="predicted"/>
<gene>
    <name evidence="2" type="ORF">BURMUCGD2_4846</name>
</gene>
<comment type="caution">
    <text evidence="2">The sequence shown here is derived from an EMBL/GenBank/DDBJ whole genome shotgun (WGS) entry which is preliminary data.</text>
</comment>
<evidence type="ECO:0000313" key="3">
    <source>
        <dbReference type="Proteomes" id="UP000004535"/>
    </source>
</evidence>
<sequence>MDRLLHVGASAGMTGTGAGRNTARRAAALRWARPRVRRRARYAACAVGLAAAGLLTAATAEAEASPVSSAHVAPGVVSPAPTGDEADMARRPSGIDAEFVDKAAMLGKTELLASELAAERSSNAEVKAFARRMIDEHERIARELRRLGADKGVPVQTRMLVDPALNTLRTLSGPAFDRAYVQLAGPAAHEEAIRAYEAEARDGHDAQLRAFAARTLPMLKNHLAAARALANAVAGAR</sequence>
<dbReference type="EMBL" id="ACFC01000001">
    <property type="protein sequence ID" value="EEE09473.1"/>
    <property type="molecule type" value="Genomic_DNA"/>
</dbReference>
<dbReference type="InterPro" id="IPR025419">
    <property type="entry name" value="DUF4142"/>
</dbReference>
<evidence type="ECO:0000313" key="2">
    <source>
        <dbReference type="EMBL" id="EEE09473.1"/>
    </source>
</evidence>
<accession>B9BIE0</accession>
<dbReference type="PANTHER" id="PTHR38593:SF1">
    <property type="entry name" value="BLR2558 PROTEIN"/>
    <property type="match status" value="1"/>
</dbReference>
<dbReference type="Gene3D" id="1.20.1260.10">
    <property type="match status" value="1"/>
</dbReference>
<reference evidence="2 3" key="1">
    <citation type="journal article" date="2012" name="J. Bacteriol.">
        <title>Draft Genome Sequence Determination for Cystic Fibrosis and Chronic Granulomatous Disease Burkholderia multivorans Isolates.</title>
        <authorList>
            <person name="Varga J.J."/>
            <person name="Losada L."/>
            <person name="Zelazny A.M."/>
            <person name="Brinkac L."/>
            <person name="Harkins D."/>
            <person name="Radune D."/>
            <person name="Hostetler J."/>
            <person name="Sampaio E.P."/>
            <person name="Ronning C.M."/>
            <person name="Nierman W.C."/>
            <person name="Greenberg D.E."/>
            <person name="Holland S.M."/>
            <person name="Goldberg J.B."/>
        </authorList>
    </citation>
    <scope>NUCLEOTIDE SEQUENCE [LARGE SCALE GENOMIC DNA]</scope>
    <source>
        <strain evidence="2 3">CGD2</strain>
    </source>
</reference>
<dbReference type="PANTHER" id="PTHR38593">
    <property type="entry name" value="BLR2558 PROTEIN"/>
    <property type="match status" value="1"/>
</dbReference>
<protein>
    <recommendedName>
        <fullName evidence="1">DUF4142 domain-containing protein</fullName>
    </recommendedName>
</protein>
<evidence type="ECO:0000259" key="1">
    <source>
        <dbReference type="Pfam" id="PF13628"/>
    </source>
</evidence>
<dbReference type="AlphaFoldDB" id="B9BIE0"/>
<dbReference type="InterPro" id="IPR012347">
    <property type="entry name" value="Ferritin-like"/>
</dbReference>
<dbReference type="Pfam" id="PF13628">
    <property type="entry name" value="DUF4142"/>
    <property type="match status" value="1"/>
</dbReference>
<organism evidence="2 3">
    <name type="scientific">Burkholderia multivorans CGD2</name>
    <dbReference type="NCBI Taxonomy" id="513052"/>
    <lineage>
        <taxon>Bacteria</taxon>
        <taxon>Pseudomonadati</taxon>
        <taxon>Pseudomonadota</taxon>
        <taxon>Betaproteobacteria</taxon>
        <taxon>Burkholderiales</taxon>
        <taxon>Burkholderiaceae</taxon>
        <taxon>Burkholderia</taxon>
        <taxon>Burkholderia cepacia complex</taxon>
    </lineage>
</organism>
<name>B9BIE0_9BURK</name>